<sequence>MIDNQRVIAIVPARGGSKSVPEKNIRPILGKPLIAWTLDLAKRIDVIDRVIVSTDCTDIARVARENGAEVYERCAELATDTALVIDTIHDLSQRLDREGERGIYGLLLEPTAPLRREEDVLSCVQQLHFQGLDSVATFKPADLNPHRAWRIDGDAPRAFVEGSVPWLPRQQLPEAFQLSGDVYAFRRDRLALATHGMLFGRVGAVIVNGDYSLDIDSERDFLMAELIARELQDEQVTA</sequence>
<accession>A0ABV7LSV9</accession>
<dbReference type="Pfam" id="PF02348">
    <property type="entry name" value="CTP_transf_3"/>
    <property type="match status" value="1"/>
</dbReference>
<reference evidence="2" key="1">
    <citation type="journal article" date="2019" name="Int. J. Syst. Evol. Microbiol.">
        <title>The Global Catalogue of Microorganisms (GCM) 10K type strain sequencing project: providing services to taxonomists for standard genome sequencing and annotation.</title>
        <authorList>
            <consortium name="The Broad Institute Genomics Platform"/>
            <consortium name="The Broad Institute Genome Sequencing Center for Infectious Disease"/>
            <person name="Wu L."/>
            <person name="Ma J."/>
        </authorList>
    </citation>
    <scope>NUCLEOTIDE SEQUENCE [LARGE SCALE GENOMIC DNA]</scope>
    <source>
        <strain evidence="2">CECT 7698</strain>
    </source>
</reference>
<keyword evidence="1" id="KW-0808">Transferase</keyword>
<dbReference type="RefSeq" id="WP_386776289.1">
    <property type="nucleotide sequence ID" value="NZ_JBHRUG010000031.1"/>
</dbReference>
<dbReference type="InterPro" id="IPR029044">
    <property type="entry name" value="Nucleotide-diphossugar_trans"/>
</dbReference>
<evidence type="ECO:0000313" key="2">
    <source>
        <dbReference type="Proteomes" id="UP001595579"/>
    </source>
</evidence>
<evidence type="ECO:0000313" key="1">
    <source>
        <dbReference type="EMBL" id="MFC3285523.1"/>
    </source>
</evidence>
<proteinExistence type="predicted"/>
<dbReference type="InterPro" id="IPR003329">
    <property type="entry name" value="Cytidylyl_trans"/>
</dbReference>
<dbReference type="Proteomes" id="UP001595579">
    <property type="component" value="Unassembled WGS sequence"/>
</dbReference>
<dbReference type="EMBL" id="JBHRUG010000031">
    <property type="protein sequence ID" value="MFC3285523.1"/>
    <property type="molecule type" value="Genomic_DNA"/>
</dbReference>
<protein>
    <submittedName>
        <fullName evidence="1">Cytidylyltransferase domain-containing protein</fullName>
    </submittedName>
</protein>
<name>A0ABV7LSV9_9GAMM</name>
<dbReference type="CDD" id="cd02513">
    <property type="entry name" value="CMP-NeuAc_Synthase"/>
    <property type="match status" value="1"/>
</dbReference>
<dbReference type="SUPFAM" id="SSF53448">
    <property type="entry name" value="Nucleotide-diphospho-sugar transferases"/>
    <property type="match status" value="1"/>
</dbReference>
<comment type="caution">
    <text evidence="1">The sequence shown here is derived from an EMBL/GenBank/DDBJ whole genome shotgun (WGS) entry which is preliminary data.</text>
</comment>
<dbReference type="PANTHER" id="PTHR21485">
    <property type="entry name" value="HAD SUPERFAMILY MEMBERS CMAS AND KDSC"/>
    <property type="match status" value="1"/>
</dbReference>
<dbReference type="GO" id="GO:0016779">
    <property type="term" value="F:nucleotidyltransferase activity"/>
    <property type="evidence" value="ECO:0007669"/>
    <property type="project" value="UniProtKB-KW"/>
</dbReference>
<dbReference type="InterPro" id="IPR050793">
    <property type="entry name" value="CMP-NeuNAc_synthase"/>
</dbReference>
<organism evidence="1 2">
    <name type="scientific">Litchfieldella rifensis</name>
    <dbReference type="NCBI Taxonomy" id="762643"/>
    <lineage>
        <taxon>Bacteria</taxon>
        <taxon>Pseudomonadati</taxon>
        <taxon>Pseudomonadota</taxon>
        <taxon>Gammaproteobacteria</taxon>
        <taxon>Oceanospirillales</taxon>
        <taxon>Halomonadaceae</taxon>
        <taxon>Litchfieldella</taxon>
    </lineage>
</organism>
<dbReference type="PANTHER" id="PTHR21485:SF6">
    <property type="entry name" value="N-ACYLNEURAMINATE CYTIDYLYLTRANSFERASE-RELATED"/>
    <property type="match status" value="1"/>
</dbReference>
<keyword evidence="1" id="KW-0548">Nucleotidyltransferase</keyword>
<keyword evidence="2" id="KW-1185">Reference proteome</keyword>
<gene>
    <name evidence="1" type="ORF">ACFOEV_18130</name>
</gene>
<dbReference type="Gene3D" id="3.90.550.10">
    <property type="entry name" value="Spore Coat Polysaccharide Biosynthesis Protein SpsA, Chain A"/>
    <property type="match status" value="1"/>
</dbReference>